<reference evidence="1" key="1">
    <citation type="submission" date="2021-01" db="EMBL/GenBank/DDBJ databases">
        <authorList>
            <person name="Corre E."/>
            <person name="Pelletier E."/>
            <person name="Niang G."/>
            <person name="Scheremetjew M."/>
            <person name="Finn R."/>
            <person name="Kale V."/>
            <person name="Holt S."/>
            <person name="Cochrane G."/>
            <person name="Meng A."/>
            <person name="Brown T."/>
            <person name="Cohen L."/>
        </authorList>
    </citation>
    <scope>NUCLEOTIDE SEQUENCE</scope>
    <source>
        <strain evidence="1">UTEX LB 2760</strain>
    </source>
</reference>
<protein>
    <submittedName>
        <fullName evidence="1">Uncharacterized protein</fullName>
    </submittedName>
</protein>
<evidence type="ECO:0000313" key="1">
    <source>
        <dbReference type="EMBL" id="CAD8402310.1"/>
    </source>
</evidence>
<proteinExistence type="predicted"/>
<name>A0A7S0BSH6_9RHOD</name>
<gene>
    <name evidence="1" type="ORF">RMAR0315_LOCUS12314</name>
</gene>
<accession>A0A7S0BSH6</accession>
<organism evidence="1">
    <name type="scientific">Rhodosorus marinus</name>
    <dbReference type="NCBI Taxonomy" id="101924"/>
    <lineage>
        <taxon>Eukaryota</taxon>
        <taxon>Rhodophyta</taxon>
        <taxon>Stylonematophyceae</taxon>
        <taxon>Stylonematales</taxon>
        <taxon>Stylonemataceae</taxon>
        <taxon>Rhodosorus</taxon>
    </lineage>
</organism>
<sequence>MESRARNGNQLELVGKNCWMPKPTCKIESVLPALEDLFHQAQSPRTLNSMRMEQNRLELSNDCNASSTRCNEISFILICADEGLSAVDWRYNGPRKHKSIEYDGMAKKKAAALARICWQLFLQAQPERMPNRLSLEPCCALLLSSARKAKRDP</sequence>
<dbReference type="AlphaFoldDB" id="A0A7S0BSH6"/>
<dbReference type="EMBL" id="HBEK01022386">
    <property type="protein sequence ID" value="CAD8402310.1"/>
    <property type="molecule type" value="Transcribed_RNA"/>
</dbReference>